<dbReference type="SUPFAM" id="SSF47954">
    <property type="entry name" value="Cyclin-like"/>
    <property type="match status" value="1"/>
</dbReference>
<name>A0A367KPV8_RHIST</name>
<dbReference type="Gene3D" id="1.10.472.10">
    <property type="entry name" value="Cyclin-like"/>
    <property type="match status" value="1"/>
</dbReference>
<reference evidence="2 3" key="1">
    <citation type="journal article" date="2018" name="G3 (Bethesda)">
        <title>Phylogenetic and Phylogenomic Definition of Rhizopus Species.</title>
        <authorList>
            <person name="Gryganskyi A.P."/>
            <person name="Golan J."/>
            <person name="Dolatabadi S."/>
            <person name="Mondo S."/>
            <person name="Robb S."/>
            <person name="Idnurm A."/>
            <person name="Muszewska A."/>
            <person name="Steczkiewicz K."/>
            <person name="Masonjones S."/>
            <person name="Liao H.L."/>
            <person name="Gajdeczka M.T."/>
            <person name="Anike F."/>
            <person name="Vuek A."/>
            <person name="Anishchenko I.M."/>
            <person name="Voigt K."/>
            <person name="de Hoog G.S."/>
            <person name="Smith M.E."/>
            <person name="Heitman J."/>
            <person name="Vilgalys R."/>
            <person name="Stajich J.E."/>
        </authorList>
    </citation>
    <scope>NUCLEOTIDE SEQUENCE [LARGE SCALE GENOMIC DNA]</scope>
    <source>
        <strain evidence="2 3">LSU 92-RS-03</strain>
    </source>
</reference>
<dbReference type="InterPro" id="IPR036915">
    <property type="entry name" value="Cyclin-like_sf"/>
</dbReference>
<organism evidence="2 3">
    <name type="scientific">Rhizopus stolonifer</name>
    <name type="common">Rhizopus nigricans</name>
    <dbReference type="NCBI Taxonomy" id="4846"/>
    <lineage>
        <taxon>Eukaryota</taxon>
        <taxon>Fungi</taxon>
        <taxon>Fungi incertae sedis</taxon>
        <taxon>Mucoromycota</taxon>
        <taxon>Mucoromycotina</taxon>
        <taxon>Mucoromycetes</taxon>
        <taxon>Mucorales</taxon>
        <taxon>Mucorineae</taxon>
        <taxon>Rhizopodaceae</taxon>
        <taxon>Rhizopus</taxon>
    </lineage>
</organism>
<proteinExistence type="predicted"/>
<dbReference type="AlphaFoldDB" id="A0A367KPV8"/>
<accession>A0A367KPV8</accession>
<sequence>FSVKKTNSNTIFTRYGTLLVGRNNDTIYVDTIVKDNDEDGRVPLSTKRPTYYHRLSSSDSSVIEHYKLTRQDSKRPIAYEKVKKKVEHMLSQDESIPPHSKGFMSLLTSYKGIIRQTKGRYYLHPHLVNTSYKQQKGISYGCFLSNDSKTLYDPYYLNYDLSLEDKTNQKEVMNQLFRQLYPEINISFSKINAIKSHLLNIALIMDLELSSLSHAYVYFEKLVQKQAINKENRKLIAACCLFLATKINEPKDLKFGKLLETMQTELNIDSTDVRNNEFAVFADLEFDLYVPQNEFMPHLDKITRDLGKDAAN</sequence>
<feature type="non-terminal residue" evidence="2">
    <location>
        <position position="1"/>
    </location>
</feature>
<evidence type="ECO:0000313" key="3">
    <source>
        <dbReference type="Proteomes" id="UP000253551"/>
    </source>
</evidence>
<dbReference type="STRING" id="4846.A0A367KPV8"/>
<dbReference type="EMBL" id="PJQM01000738">
    <property type="protein sequence ID" value="RCI04254.1"/>
    <property type="molecule type" value="Genomic_DNA"/>
</dbReference>
<dbReference type="InterPro" id="IPR006671">
    <property type="entry name" value="Cyclin_N"/>
</dbReference>
<evidence type="ECO:0000259" key="1">
    <source>
        <dbReference type="Pfam" id="PF00134"/>
    </source>
</evidence>
<dbReference type="InterPro" id="IPR012388">
    <property type="entry name" value="CABLES1/2"/>
</dbReference>
<dbReference type="PANTHER" id="PTHR22896:SF0">
    <property type="entry name" value="CYCLIN N-TERMINAL DOMAIN-CONTAINING PROTEIN"/>
    <property type="match status" value="1"/>
</dbReference>
<dbReference type="PANTHER" id="PTHR22896">
    <property type="entry name" value="CDK5 AND ABL1 ENZYME SUBSTRATE 1"/>
    <property type="match status" value="1"/>
</dbReference>
<keyword evidence="3" id="KW-1185">Reference proteome</keyword>
<gene>
    <name evidence="2" type="primary">CABLES1</name>
    <name evidence="2" type="ORF">CU098_001398</name>
</gene>
<evidence type="ECO:0000313" key="2">
    <source>
        <dbReference type="EMBL" id="RCI04254.1"/>
    </source>
</evidence>
<feature type="domain" description="Cyclin N-terminal" evidence="1">
    <location>
        <begin position="197"/>
        <end position="288"/>
    </location>
</feature>
<dbReference type="GO" id="GO:0051726">
    <property type="term" value="P:regulation of cell cycle"/>
    <property type="evidence" value="ECO:0007669"/>
    <property type="project" value="InterPro"/>
</dbReference>
<protein>
    <submittedName>
        <fullName evidence="2">CDK5 and ABL1 enzyme substrate 1</fullName>
    </submittedName>
</protein>
<dbReference type="Proteomes" id="UP000253551">
    <property type="component" value="Unassembled WGS sequence"/>
</dbReference>
<dbReference type="Pfam" id="PF00134">
    <property type="entry name" value="Cyclin_N"/>
    <property type="match status" value="1"/>
</dbReference>
<dbReference type="OrthoDB" id="5353095at2759"/>
<comment type="caution">
    <text evidence="2">The sequence shown here is derived from an EMBL/GenBank/DDBJ whole genome shotgun (WGS) entry which is preliminary data.</text>
</comment>